<keyword evidence="1" id="KW-0175">Coiled coil</keyword>
<reference evidence="4 5" key="1">
    <citation type="submission" date="2019-04" db="EMBL/GenBank/DDBJ databases">
        <title>Geobacter ruber sp. nov., ferric-reducing bacteria isolated from paddy soil.</title>
        <authorList>
            <person name="Xu Z."/>
            <person name="Masuda Y."/>
            <person name="Itoh H."/>
            <person name="Senoo K."/>
        </authorList>
    </citation>
    <scope>NUCLEOTIDE SEQUENCE [LARGE SCALE GENOMIC DNA]</scope>
    <source>
        <strain evidence="4 5">Red88</strain>
    </source>
</reference>
<feature type="coiled-coil region" evidence="1">
    <location>
        <begin position="121"/>
        <end position="148"/>
    </location>
</feature>
<dbReference type="AlphaFoldDB" id="A0A5A9XNH1"/>
<evidence type="ECO:0000256" key="2">
    <source>
        <dbReference type="SAM" id="MobiDB-lite"/>
    </source>
</evidence>
<feature type="chain" id="PRO_5022710170" evidence="3">
    <location>
        <begin position="21"/>
        <end position="150"/>
    </location>
</feature>
<dbReference type="EMBL" id="SRSD01000002">
    <property type="protein sequence ID" value="KAA0894143.1"/>
    <property type="molecule type" value="Genomic_DNA"/>
</dbReference>
<organism evidence="4 5">
    <name type="scientific">Oryzomonas rubra</name>
    <dbReference type="NCBI Taxonomy" id="2509454"/>
    <lineage>
        <taxon>Bacteria</taxon>
        <taxon>Pseudomonadati</taxon>
        <taxon>Thermodesulfobacteriota</taxon>
        <taxon>Desulfuromonadia</taxon>
        <taxon>Geobacterales</taxon>
        <taxon>Geobacteraceae</taxon>
        <taxon>Oryzomonas</taxon>
    </lineage>
</organism>
<evidence type="ECO:0000313" key="4">
    <source>
        <dbReference type="EMBL" id="KAA0894143.1"/>
    </source>
</evidence>
<keyword evidence="3" id="KW-0732">Signal</keyword>
<comment type="caution">
    <text evidence="4">The sequence shown here is derived from an EMBL/GenBank/DDBJ whole genome shotgun (WGS) entry which is preliminary data.</text>
</comment>
<name>A0A5A9XNH1_9BACT</name>
<evidence type="ECO:0000313" key="5">
    <source>
        <dbReference type="Proteomes" id="UP000324298"/>
    </source>
</evidence>
<accession>A0A5A9XNH1</accession>
<proteinExistence type="predicted"/>
<protein>
    <submittedName>
        <fullName evidence="4">Uncharacterized protein</fullName>
    </submittedName>
</protein>
<keyword evidence="5" id="KW-1185">Reference proteome</keyword>
<evidence type="ECO:0000256" key="1">
    <source>
        <dbReference type="SAM" id="Coils"/>
    </source>
</evidence>
<evidence type="ECO:0000256" key="3">
    <source>
        <dbReference type="SAM" id="SignalP"/>
    </source>
</evidence>
<feature type="signal peptide" evidence="3">
    <location>
        <begin position="1"/>
        <end position="20"/>
    </location>
</feature>
<sequence>MRIILPLSTLLLVLSGNALAGSGYDRCIKEQDALKKKEAGACSGFSYLLNPSACFATQKALREYTATDKCKKIGSAENADSGVPPVVPVKQAVSGGNSGGGNPAVEVKKPEPAVPHPENTCEQLKDENARLKAEIIRLMTENKQLRKTGQ</sequence>
<gene>
    <name evidence="4" type="ORF">ET418_04080</name>
</gene>
<feature type="region of interest" description="Disordered" evidence="2">
    <location>
        <begin position="91"/>
        <end position="119"/>
    </location>
</feature>
<dbReference type="Proteomes" id="UP000324298">
    <property type="component" value="Unassembled WGS sequence"/>
</dbReference>
<dbReference type="RefSeq" id="WP_149306300.1">
    <property type="nucleotide sequence ID" value="NZ_SRSD01000002.1"/>
</dbReference>